<evidence type="ECO:0000256" key="8">
    <source>
        <dbReference type="ARBA" id="ARBA00023315"/>
    </source>
</evidence>
<feature type="short sequence motif" description="HXXXXD motif" evidence="9">
    <location>
        <begin position="130"/>
        <end position="135"/>
    </location>
</feature>
<dbReference type="PIRSF" id="PIRSF026649">
    <property type="entry name" value="MsbB"/>
    <property type="match status" value="1"/>
</dbReference>
<protein>
    <recommendedName>
        <fullName evidence="9">Lipid A biosynthesis acyltransferase</fullName>
        <ecNumber evidence="9">2.3.1.241</ecNumber>
    </recommendedName>
    <alternativeName>
        <fullName evidence="9">Kdo(2)-lipid IV(A) acyltransferase</fullName>
    </alternativeName>
</protein>
<name>A0ABT5U7I3_9GAMM</name>
<dbReference type="PANTHER" id="PTHR30606:SF9">
    <property type="entry name" value="LIPID A BIOSYNTHESIS LAUROYLTRANSFERASE"/>
    <property type="match status" value="1"/>
</dbReference>
<keyword evidence="11" id="KW-1185">Reference proteome</keyword>
<gene>
    <name evidence="9 10" type="primary">lpxL</name>
    <name evidence="10" type="ORF">ORQ98_10095</name>
</gene>
<evidence type="ECO:0000256" key="1">
    <source>
        <dbReference type="ARBA" id="ARBA00022475"/>
    </source>
</evidence>
<comment type="subcellular location">
    <subcellularLocation>
        <location evidence="9">Cell inner membrane</location>
        <topology evidence="9">Single-pass membrane protein</topology>
    </subcellularLocation>
</comment>
<dbReference type="NCBIfam" id="TIGR02207">
    <property type="entry name" value="lipid_A_htrB"/>
    <property type="match status" value="1"/>
</dbReference>
<evidence type="ECO:0000313" key="10">
    <source>
        <dbReference type="EMBL" id="MDE1462325.1"/>
    </source>
</evidence>
<comment type="pathway">
    <text evidence="9">Glycolipid biosynthesis; KDO(2)-lipid A biosynthesis; KDO(2)-lipid A from CMP-3-deoxy-D-manno-octulosonate and lipid IV(A): step 3/4.</text>
</comment>
<keyword evidence="4 9" id="KW-0812">Transmembrane</keyword>
<organism evidence="10 11">
    <name type="scientific">Spartinivicinus poritis</name>
    <dbReference type="NCBI Taxonomy" id="2994640"/>
    <lineage>
        <taxon>Bacteria</taxon>
        <taxon>Pseudomonadati</taxon>
        <taxon>Pseudomonadota</taxon>
        <taxon>Gammaproteobacteria</taxon>
        <taxon>Oceanospirillales</taxon>
        <taxon>Zooshikellaceae</taxon>
        <taxon>Spartinivicinus</taxon>
    </lineage>
</organism>
<evidence type="ECO:0000256" key="7">
    <source>
        <dbReference type="ARBA" id="ARBA00023136"/>
    </source>
</evidence>
<evidence type="ECO:0000256" key="6">
    <source>
        <dbReference type="ARBA" id="ARBA00022989"/>
    </source>
</evidence>
<keyword evidence="5 9" id="KW-0448">Lipopolysaccharide biosynthesis</keyword>
<dbReference type="RefSeq" id="WP_274688680.1">
    <property type="nucleotide sequence ID" value="NZ_JAPMOU010000010.1"/>
</dbReference>
<dbReference type="InterPro" id="IPR011920">
    <property type="entry name" value="Lipid_A_LpxL_LpxP"/>
</dbReference>
<keyword evidence="6 9" id="KW-1133">Transmembrane helix</keyword>
<keyword evidence="8 9" id="KW-0012">Acyltransferase</keyword>
<comment type="function">
    <text evidence="9">Catalyzes the transfer of an acyl chain from an acyl-[acyl-carrier-protein] (ACP) to a Kdo(2)-lipid IV(A) to form a Kdo(2)-(acyl)-lipid IV(A).</text>
</comment>
<comment type="pathway">
    <text evidence="9">Bacterial outer membrane biogenesis; lipopolysaccharide biosynthesis.</text>
</comment>
<dbReference type="EMBL" id="JAPMOU010000010">
    <property type="protein sequence ID" value="MDE1462325.1"/>
    <property type="molecule type" value="Genomic_DNA"/>
</dbReference>
<keyword evidence="1 9" id="KW-1003">Cell membrane</keyword>
<comment type="similarity">
    <text evidence="9">Belongs to the LpxL/LpxM/LpxP family.</text>
</comment>
<evidence type="ECO:0000256" key="2">
    <source>
        <dbReference type="ARBA" id="ARBA00022519"/>
    </source>
</evidence>
<accession>A0ABT5U7I3</accession>
<evidence type="ECO:0000256" key="3">
    <source>
        <dbReference type="ARBA" id="ARBA00022679"/>
    </source>
</evidence>
<feature type="transmembrane region" description="Helical" evidence="9">
    <location>
        <begin position="20"/>
        <end position="40"/>
    </location>
</feature>
<dbReference type="GO" id="GO:0016746">
    <property type="term" value="F:acyltransferase activity"/>
    <property type="evidence" value="ECO:0007669"/>
    <property type="project" value="UniProtKB-KW"/>
</dbReference>
<comment type="catalytic activity">
    <reaction evidence="9">
        <text>an alpha-Kdo-(2-&gt;4)-alpha-Kdo-(2-&gt;6)-lipid IVA + a fatty acyl-[ACP] = an alpha-Kdo-(2-&gt;4)-alpha-Kdo-(2-&gt;6)-(acyl)-lipid IVA + holo-[ACP]</text>
        <dbReference type="Rhea" id="RHEA:69396"/>
        <dbReference type="Rhea" id="RHEA-COMP:9685"/>
        <dbReference type="Rhea" id="RHEA-COMP:14125"/>
        <dbReference type="ChEBI" id="CHEBI:64479"/>
        <dbReference type="ChEBI" id="CHEBI:138651"/>
        <dbReference type="ChEBI" id="CHEBI:176429"/>
        <dbReference type="ChEBI" id="CHEBI:176430"/>
        <dbReference type="EC" id="2.3.1.241"/>
    </reaction>
</comment>
<keyword evidence="2 9" id="KW-0997">Cell inner membrane</keyword>
<dbReference type="CDD" id="cd07984">
    <property type="entry name" value="LPLAT_LABLAT-like"/>
    <property type="match status" value="1"/>
</dbReference>
<reference evidence="10 11" key="1">
    <citation type="submission" date="2022-11" db="EMBL/GenBank/DDBJ databases">
        <title>Spartinivicinus poritis sp. nov., isolated from scleractinian coral Porites lutea.</title>
        <authorList>
            <person name="Zhang G."/>
            <person name="Cai L."/>
            <person name="Wei Q."/>
        </authorList>
    </citation>
    <scope>NUCLEOTIDE SEQUENCE [LARGE SCALE GENOMIC DNA]</scope>
    <source>
        <strain evidence="10 11">A2-2</strain>
    </source>
</reference>
<comment type="caution">
    <text evidence="10">The sequence shown here is derived from an EMBL/GenBank/DDBJ whole genome shotgun (WGS) entry which is preliminary data.</text>
</comment>
<keyword evidence="3 9" id="KW-0808">Transferase</keyword>
<evidence type="ECO:0000256" key="4">
    <source>
        <dbReference type="ARBA" id="ARBA00022692"/>
    </source>
</evidence>
<proteinExistence type="inferred from homology"/>
<sequence>MLEPNRFKAKFLNPRYWLTWLWLGIAWLISWLPYSCLMWLGRAIGKLMYRLAGRRKQIAKTNIALCFPELTSDEQERMLKNNFISMGMSLLEVGMAWWWPKWRLAKLSTIDGLEHLQQQEGEGTLLLAMHFSTLEIGAALLGREMPIDGMYRKHKNPVFDYIQRQGRENYHPSSQTIPRKEVRTMLKALRQGRTVWYAPDQDYGPKQSIFVPFFGVTAATVTATAKFAKLGKAKVVPFVQHRREDGKGYHVQVLPPLENFPTDDEEADAVTVNKLIEMEIRKRPDQYMWLHRRFKTRPEGEAKIY</sequence>
<evidence type="ECO:0000256" key="9">
    <source>
        <dbReference type="HAMAP-Rule" id="MF_01942"/>
    </source>
</evidence>
<dbReference type="InterPro" id="IPR004960">
    <property type="entry name" value="LipA_acyltrans"/>
</dbReference>
<keyword evidence="7 9" id="KW-0472">Membrane</keyword>
<dbReference type="HAMAP" id="MF_01942">
    <property type="entry name" value="Lipid_A_LpxL_LpxP"/>
    <property type="match status" value="1"/>
</dbReference>
<evidence type="ECO:0000256" key="5">
    <source>
        <dbReference type="ARBA" id="ARBA00022985"/>
    </source>
</evidence>
<dbReference type="PANTHER" id="PTHR30606">
    <property type="entry name" value="LIPID A BIOSYNTHESIS LAUROYL ACYLTRANSFERASE"/>
    <property type="match status" value="1"/>
</dbReference>
<dbReference type="Pfam" id="PF03279">
    <property type="entry name" value="Lip_A_acyltrans"/>
    <property type="match status" value="1"/>
</dbReference>
<evidence type="ECO:0000313" key="11">
    <source>
        <dbReference type="Proteomes" id="UP001528823"/>
    </source>
</evidence>
<dbReference type="EC" id="2.3.1.241" evidence="9"/>
<dbReference type="Proteomes" id="UP001528823">
    <property type="component" value="Unassembled WGS sequence"/>
</dbReference>